<dbReference type="STRING" id="106549.A0A540K4Q0"/>
<dbReference type="PROSITE" id="PS50004">
    <property type="entry name" value="C2"/>
    <property type="match status" value="1"/>
</dbReference>
<protein>
    <recommendedName>
        <fullName evidence="1">C2 domain-containing protein</fullName>
    </recommendedName>
</protein>
<organism evidence="2 3">
    <name type="scientific">Malus baccata</name>
    <name type="common">Siberian crab apple</name>
    <name type="synonym">Pyrus baccata</name>
    <dbReference type="NCBI Taxonomy" id="106549"/>
    <lineage>
        <taxon>Eukaryota</taxon>
        <taxon>Viridiplantae</taxon>
        <taxon>Streptophyta</taxon>
        <taxon>Embryophyta</taxon>
        <taxon>Tracheophyta</taxon>
        <taxon>Spermatophyta</taxon>
        <taxon>Magnoliopsida</taxon>
        <taxon>eudicotyledons</taxon>
        <taxon>Gunneridae</taxon>
        <taxon>Pentapetalae</taxon>
        <taxon>rosids</taxon>
        <taxon>fabids</taxon>
        <taxon>Rosales</taxon>
        <taxon>Rosaceae</taxon>
        <taxon>Amygdaloideae</taxon>
        <taxon>Maleae</taxon>
        <taxon>Malus</taxon>
    </lineage>
</organism>
<feature type="domain" description="C2" evidence="1">
    <location>
        <begin position="1"/>
        <end position="94"/>
    </location>
</feature>
<proteinExistence type="predicted"/>
<evidence type="ECO:0000259" key="1">
    <source>
        <dbReference type="PROSITE" id="PS50004"/>
    </source>
</evidence>
<dbReference type="SUPFAM" id="SSF49562">
    <property type="entry name" value="C2 domain (Calcium/lipid-binding domain, CaLB)"/>
    <property type="match status" value="1"/>
</dbReference>
<evidence type="ECO:0000313" key="3">
    <source>
        <dbReference type="Proteomes" id="UP000315295"/>
    </source>
</evidence>
<keyword evidence="3" id="KW-1185">Reference proteome</keyword>
<dbReference type="AlphaFoldDB" id="A0A540K4Q0"/>
<evidence type="ECO:0000313" key="2">
    <source>
        <dbReference type="EMBL" id="TQD69205.1"/>
    </source>
</evidence>
<dbReference type="InterPro" id="IPR047259">
    <property type="entry name" value="QUIRKY-like"/>
</dbReference>
<dbReference type="InterPro" id="IPR000008">
    <property type="entry name" value="C2_dom"/>
</dbReference>
<reference evidence="2 3" key="1">
    <citation type="journal article" date="2019" name="G3 (Bethesda)">
        <title>Sequencing of a Wild Apple (Malus baccata) Genome Unravels the Differences Between Cultivated and Wild Apple Species Regarding Disease Resistance and Cold Tolerance.</title>
        <authorList>
            <person name="Chen X."/>
        </authorList>
    </citation>
    <scope>NUCLEOTIDE SEQUENCE [LARGE SCALE GENOMIC DNA]</scope>
    <source>
        <strain evidence="3">cv. Shandingzi</strain>
        <tissue evidence="2">Leaves</tissue>
    </source>
</reference>
<dbReference type="EMBL" id="VIEB01004465">
    <property type="protein sequence ID" value="TQD69205.1"/>
    <property type="molecule type" value="Genomic_DNA"/>
</dbReference>
<dbReference type="Proteomes" id="UP000315295">
    <property type="component" value="Unassembled WGS sequence"/>
</dbReference>
<dbReference type="SMART" id="SM00239">
    <property type="entry name" value="C2"/>
    <property type="match status" value="1"/>
</dbReference>
<comment type="caution">
    <text evidence="2">The sequence shown here is derived from an EMBL/GenBank/DDBJ whole genome shotgun (WGS) entry which is preliminary data.</text>
</comment>
<dbReference type="PANTHER" id="PTHR31425">
    <property type="entry name" value="PHOSPHORIBOSYLANTHRANILATE TRANSFERASE ISOFORM 1"/>
    <property type="match status" value="1"/>
</dbReference>
<dbReference type="Gene3D" id="2.60.40.150">
    <property type="entry name" value="C2 domain"/>
    <property type="match status" value="1"/>
</dbReference>
<dbReference type="InterPro" id="IPR035892">
    <property type="entry name" value="C2_domain_sf"/>
</dbReference>
<sequence length="94" mass="10561">MNLKLGVEVVAAHDLMPKDGQGAASAFVELHFDHQRFQTTTKEKDLNPVWNESFYFNISDPNNLSNLSLEACIYHHGKGNSKSFLGKVQAKMRP</sequence>
<dbReference type="PANTHER" id="PTHR31425:SF32">
    <property type="entry name" value="MULTIPLE C2 DOMAIN AND TRANSMEMBRANE REGION PROTEIN 9"/>
    <property type="match status" value="1"/>
</dbReference>
<accession>A0A540K4Q0</accession>
<gene>
    <name evidence="2" type="ORF">C1H46_045263</name>
</gene>
<dbReference type="Pfam" id="PF00168">
    <property type="entry name" value="C2"/>
    <property type="match status" value="1"/>
</dbReference>
<name>A0A540K4Q0_MALBA</name>